<comment type="caution">
    <text evidence="2">The sequence shown here is derived from an EMBL/GenBank/DDBJ whole genome shotgun (WGS) entry which is preliminary data.</text>
</comment>
<evidence type="ECO:0000313" key="2">
    <source>
        <dbReference type="EMBL" id="MBO1752486.1"/>
    </source>
</evidence>
<dbReference type="PANTHER" id="PTHR36440">
    <property type="entry name" value="PUTATIVE (AFU_ORTHOLOGUE AFUA_8G07350)-RELATED"/>
    <property type="match status" value="1"/>
</dbReference>
<dbReference type="InterPro" id="IPR011051">
    <property type="entry name" value="RmlC_Cupin_sf"/>
</dbReference>
<reference evidence="2" key="1">
    <citation type="submission" date="2021-03" db="EMBL/GenBank/DDBJ databases">
        <title>Actinotalea soli sp. nov., isolated from soil.</title>
        <authorList>
            <person name="Ping W."/>
            <person name="Zhang J."/>
        </authorList>
    </citation>
    <scope>NUCLEOTIDE SEQUENCE</scope>
    <source>
        <strain evidence="2">BY-33</strain>
    </source>
</reference>
<dbReference type="SUPFAM" id="SSF51182">
    <property type="entry name" value="RmlC-like cupins"/>
    <property type="match status" value="1"/>
</dbReference>
<accession>A0A939RWS9</accession>
<dbReference type="Proteomes" id="UP000664209">
    <property type="component" value="Unassembled WGS sequence"/>
</dbReference>
<evidence type="ECO:0000313" key="3">
    <source>
        <dbReference type="Proteomes" id="UP000664209"/>
    </source>
</evidence>
<keyword evidence="3" id="KW-1185">Reference proteome</keyword>
<evidence type="ECO:0000259" key="1">
    <source>
        <dbReference type="Pfam" id="PF07883"/>
    </source>
</evidence>
<dbReference type="AlphaFoldDB" id="A0A939RWS9"/>
<dbReference type="InterPro" id="IPR014710">
    <property type="entry name" value="RmlC-like_jellyroll"/>
</dbReference>
<protein>
    <submittedName>
        <fullName evidence="2">Cupin domain-containing protein</fullName>
    </submittedName>
</protein>
<dbReference type="InterPro" id="IPR053146">
    <property type="entry name" value="QDO-like"/>
</dbReference>
<proteinExistence type="predicted"/>
<feature type="domain" description="Cupin type-2" evidence="1">
    <location>
        <begin position="32"/>
        <end position="99"/>
    </location>
</feature>
<dbReference type="Pfam" id="PF07883">
    <property type="entry name" value="Cupin_2"/>
    <property type="match status" value="1"/>
</dbReference>
<dbReference type="RefSeq" id="WP_208056172.1">
    <property type="nucleotide sequence ID" value="NZ_JAGEMK010000006.1"/>
</dbReference>
<dbReference type="PANTHER" id="PTHR36440:SF1">
    <property type="entry name" value="PUTATIVE (AFU_ORTHOLOGUE AFUA_8G07350)-RELATED"/>
    <property type="match status" value="1"/>
</dbReference>
<dbReference type="Gene3D" id="2.60.120.10">
    <property type="entry name" value="Jelly Rolls"/>
    <property type="match status" value="1"/>
</dbReference>
<sequence length="113" mass="12076">MLTVVRSAELPASGRTALFEGEGYGSGVSFFLVDTPPGGGPVLHKHPYSETWVVRAGAVRITADGVDTLAGPGDIAVVPPETPHKFLNVGEDRLEMICIHASPRILQENLEER</sequence>
<organism evidence="2 3">
    <name type="scientific">Actinotalea soli</name>
    <dbReference type="NCBI Taxonomy" id="2819234"/>
    <lineage>
        <taxon>Bacteria</taxon>
        <taxon>Bacillati</taxon>
        <taxon>Actinomycetota</taxon>
        <taxon>Actinomycetes</taxon>
        <taxon>Micrococcales</taxon>
        <taxon>Cellulomonadaceae</taxon>
        <taxon>Actinotalea</taxon>
    </lineage>
</organism>
<dbReference type="EMBL" id="JAGEMK010000006">
    <property type="protein sequence ID" value="MBO1752486.1"/>
    <property type="molecule type" value="Genomic_DNA"/>
</dbReference>
<dbReference type="InterPro" id="IPR013096">
    <property type="entry name" value="Cupin_2"/>
</dbReference>
<name>A0A939RWS9_9CELL</name>
<gene>
    <name evidence="2" type="ORF">J4G33_11805</name>
</gene>